<reference evidence="6 7" key="1">
    <citation type="journal article" date="2020" name="Cell">
        <title>Large-Scale Comparative Analyses of Tick Genomes Elucidate Their Genetic Diversity and Vector Capacities.</title>
        <authorList>
            <consortium name="Tick Genome and Microbiome Consortium (TIGMIC)"/>
            <person name="Jia N."/>
            <person name="Wang J."/>
            <person name="Shi W."/>
            <person name="Du L."/>
            <person name="Sun Y."/>
            <person name="Zhan W."/>
            <person name="Jiang J.F."/>
            <person name="Wang Q."/>
            <person name="Zhang B."/>
            <person name="Ji P."/>
            <person name="Bell-Sakyi L."/>
            <person name="Cui X.M."/>
            <person name="Yuan T.T."/>
            <person name="Jiang B.G."/>
            <person name="Yang W.F."/>
            <person name="Lam T.T."/>
            <person name="Chang Q.C."/>
            <person name="Ding S.J."/>
            <person name="Wang X.J."/>
            <person name="Zhu J.G."/>
            <person name="Ruan X.D."/>
            <person name="Zhao L."/>
            <person name="Wei J.T."/>
            <person name="Ye R.Z."/>
            <person name="Que T.C."/>
            <person name="Du C.H."/>
            <person name="Zhou Y.H."/>
            <person name="Cheng J.X."/>
            <person name="Dai P.F."/>
            <person name="Guo W.B."/>
            <person name="Han X.H."/>
            <person name="Huang E.J."/>
            <person name="Li L.F."/>
            <person name="Wei W."/>
            <person name="Gao Y.C."/>
            <person name="Liu J.Z."/>
            <person name="Shao H.Z."/>
            <person name="Wang X."/>
            <person name="Wang C.C."/>
            <person name="Yang T.C."/>
            <person name="Huo Q.B."/>
            <person name="Li W."/>
            <person name="Chen H.Y."/>
            <person name="Chen S.E."/>
            <person name="Zhou L.G."/>
            <person name="Ni X.B."/>
            <person name="Tian J.H."/>
            <person name="Sheng Y."/>
            <person name="Liu T."/>
            <person name="Pan Y.S."/>
            <person name="Xia L.Y."/>
            <person name="Li J."/>
            <person name="Zhao F."/>
            <person name="Cao W.C."/>
        </authorList>
    </citation>
    <scope>NUCLEOTIDE SEQUENCE [LARGE SCALE GENOMIC DNA]</scope>
    <source>
        <strain evidence="6">HaeL-2018</strain>
    </source>
</reference>
<dbReference type="InterPro" id="IPR015943">
    <property type="entry name" value="WD40/YVTN_repeat-like_dom_sf"/>
</dbReference>
<dbReference type="OrthoDB" id="200206at2759"/>
<dbReference type="SUPFAM" id="SSF50998">
    <property type="entry name" value="Quinoprotein alcohol dehydrogenase-like"/>
    <property type="match status" value="1"/>
</dbReference>
<dbReference type="Gene3D" id="2.130.10.10">
    <property type="entry name" value="YVTN repeat-like/Quinoprotein amine dehydrogenase"/>
    <property type="match status" value="1"/>
</dbReference>
<dbReference type="PANTHER" id="PTHR19877">
    <property type="entry name" value="EUKARYOTIC TRANSLATION INITIATION FACTOR 3 SUBUNIT I"/>
    <property type="match status" value="1"/>
</dbReference>
<evidence type="ECO:0000256" key="4">
    <source>
        <dbReference type="ARBA" id="ARBA00040390"/>
    </source>
</evidence>
<dbReference type="InterPro" id="IPR001680">
    <property type="entry name" value="WD40_rpt"/>
</dbReference>
<keyword evidence="7" id="KW-1185">Reference proteome</keyword>
<evidence type="ECO:0000313" key="7">
    <source>
        <dbReference type="Proteomes" id="UP000821853"/>
    </source>
</evidence>
<comment type="similarity">
    <text evidence="3">Belongs to the WD repeat STRAP family.</text>
</comment>
<dbReference type="VEuPathDB" id="VectorBase:HLOH_062437"/>
<feature type="repeat" description="WD" evidence="5">
    <location>
        <begin position="65"/>
        <end position="104"/>
    </location>
</feature>
<dbReference type="PROSITE" id="PS50082">
    <property type="entry name" value="WD_REPEATS_2"/>
    <property type="match status" value="1"/>
</dbReference>
<dbReference type="GO" id="GO:0000387">
    <property type="term" value="P:spliceosomal snRNP assembly"/>
    <property type="evidence" value="ECO:0007669"/>
    <property type="project" value="TreeGrafter"/>
</dbReference>
<dbReference type="PANTHER" id="PTHR19877:SF13">
    <property type="entry name" value="SERINE-THREONINE KINASE RECEPTOR-ASSOCIATED PROTEIN"/>
    <property type="match status" value="1"/>
</dbReference>
<sequence>MLLVTHGLHSVGTLALRGSRRREFKIPSQVTLTSLIAGTSAFVCGDEDFKMYKFEFETGTELESFKGLLGSVHCVSFSPDGELYAKAREYRALRLWQTTVGKTC</sequence>
<evidence type="ECO:0000256" key="5">
    <source>
        <dbReference type="PROSITE-ProRule" id="PRU00221"/>
    </source>
</evidence>
<dbReference type="PROSITE" id="PS50294">
    <property type="entry name" value="WD_REPEATS_REGION"/>
    <property type="match status" value="1"/>
</dbReference>
<keyword evidence="2" id="KW-0677">Repeat</keyword>
<evidence type="ECO:0000256" key="1">
    <source>
        <dbReference type="ARBA" id="ARBA00022574"/>
    </source>
</evidence>
<keyword evidence="1 5" id="KW-0853">WD repeat</keyword>
<dbReference type="InterPro" id="IPR011047">
    <property type="entry name" value="Quinoprotein_ADH-like_sf"/>
</dbReference>
<gene>
    <name evidence="6" type="ORF">HPB48_013186</name>
</gene>
<evidence type="ECO:0000256" key="2">
    <source>
        <dbReference type="ARBA" id="ARBA00022737"/>
    </source>
</evidence>
<evidence type="ECO:0000256" key="3">
    <source>
        <dbReference type="ARBA" id="ARBA00038394"/>
    </source>
</evidence>
<accession>A0A9J6F795</accession>
<dbReference type="Proteomes" id="UP000821853">
    <property type="component" value="Chromosome 1"/>
</dbReference>
<proteinExistence type="inferred from homology"/>
<protein>
    <recommendedName>
        <fullName evidence="4">Serine-threonine kinase receptor-associated protein</fullName>
    </recommendedName>
</protein>
<comment type="caution">
    <text evidence="6">The sequence shown here is derived from an EMBL/GenBank/DDBJ whole genome shotgun (WGS) entry which is preliminary data.</text>
</comment>
<organism evidence="6 7">
    <name type="scientific">Haemaphysalis longicornis</name>
    <name type="common">Bush tick</name>
    <dbReference type="NCBI Taxonomy" id="44386"/>
    <lineage>
        <taxon>Eukaryota</taxon>
        <taxon>Metazoa</taxon>
        <taxon>Ecdysozoa</taxon>
        <taxon>Arthropoda</taxon>
        <taxon>Chelicerata</taxon>
        <taxon>Arachnida</taxon>
        <taxon>Acari</taxon>
        <taxon>Parasitiformes</taxon>
        <taxon>Ixodida</taxon>
        <taxon>Ixodoidea</taxon>
        <taxon>Ixodidae</taxon>
        <taxon>Haemaphysalinae</taxon>
        <taxon>Haemaphysalis</taxon>
    </lineage>
</organism>
<dbReference type="GO" id="GO:0032797">
    <property type="term" value="C:SMN complex"/>
    <property type="evidence" value="ECO:0007669"/>
    <property type="project" value="TreeGrafter"/>
</dbReference>
<name>A0A9J6F795_HAELO</name>
<dbReference type="AlphaFoldDB" id="A0A9J6F795"/>
<dbReference type="GO" id="GO:0003723">
    <property type="term" value="F:RNA binding"/>
    <property type="evidence" value="ECO:0007669"/>
    <property type="project" value="TreeGrafter"/>
</dbReference>
<dbReference type="EMBL" id="JABSTR010000001">
    <property type="protein sequence ID" value="KAH9361502.1"/>
    <property type="molecule type" value="Genomic_DNA"/>
</dbReference>
<evidence type="ECO:0000313" key="6">
    <source>
        <dbReference type="EMBL" id="KAH9361502.1"/>
    </source>
</evidence>